<proteinExistence type="predicted"/>
<protein>
    <submittedName>
        <fullName evidence="1">NifZ domain</fullName>
    </submittedName>
</protein>
<accession>A0A8S5PYP0</accession>
<sequence length="98" mass="11250">MTKKEKVRVPTELPKFQYGDRVQVTSDGEIREGQGILTYFYDKKLGVVKSILQYPEIESYGYEVELDDGKKVIMKEKELKKASSNHPSVTRADYSSQV</sequence>
<organism evidence="1">
    <name type="scientific">Myoviridae sp. ctBtT5</name>
    <dbReference type="NCBI Taxonomy" id="2825048"/>
    <lineage>
        <taxon>Viruses</taxon>
        <taxon>Duplodnaviria</taxon>
        <taxon>Heunggongvirae</taxon>
        <taxon>Uroviricota</taxon>
        <taxon>Caudoviricetes</taxon>
    </lineage>
</organism>
<name>A0A8S5PYP0_9CAUD</name>
<dbReference type="EMBL" id="BK015540">
    <property type="protein sequence ID" value="DAE12002.1"/>
    <property type="molecule type" value="Genomic_DNA"/>
</dbReference>
<evidence type="ECO:0000313" key="1">
    <source>
        <dbReference type="EMBL" id="DAE12002.1"/>
    </source>
</evidence>
<reference evidence="1" key="1">
    <citation type="journal article" date="2021" name="Proc. Natl. Acad. Sci. U.S.A.">
        <title>A Catalog of Tens of Thousands of Viruses from Human Metagenomes Reveals Hidden Associations with Chronic Diseases.</title>
        <authorList>
            <person name="Tisza M.J."/>
            <person name="Buck C.B."/>
        </authorList>
    </citation>
    <scope>NUCLEOTIDE SEQUENCE</scope>
    <source>
        <strain evidence="1">CtBtT5</strain>
    </source>
</reference>